<dbReference type="PANTHER" id="PTHR10127">
    <property type="entry name" value="DISCOIDIN, CUB, EGF, LAMININ , AND ZINC METALLOPROTEASE DOMAIN CONTAINING"/>
    <property type="match status" value="1"/>
</dbReference>
<dbReference type="InterPro" id="IPR001506">
    <property type="entry name" value="Peptidase_M12A"/>
</dbReference>
<feature type="compositionally biased region" description="Polar residues" evidence="3">
    <location>
        <begin position="93"/>
        <end position="102"/>
    </location>
</feature>
<evidence type="ECO:0000259" key="4">
    <source>
        <dbReference type="PROSITE" id="PS51864"/>
    </source>
</evidence>
<evidence type="ECO:0000256" key="3">
    <source>
        <dbReference type="SAM" id="MobiDB-lite"/>
    </source>
</evidence>
<dbReference type="PRINTS" id="PR00480">
    <property type="entry name" value="ASTACIN"/>
</dbReference>
<protein>
    <recommendedName>
        <fullName evidence="2">Metalloendopeptidase</fullName>
        <ecNumber evidence="2">3.4.24.-</ecNumber>
    </recommendedName>
</protein>
<keyword evidence="2" id="KW-0732">Signal</keyword>
<feature type="compositionally biased region" description="Basic residues" evidence="3">
    <location>
        <begin position="41"/>
        <end position="50"/>
    </location>
</feature>
<evidence type="ECO:0000313" key="6">
    <source>
        <dbReference type="RefSeq" id="XP_035448887.2"/>
    </source>
</evidence>
<sequence>MNLFLCFYSLIITICYVAALALDTPMENWLDSEVTEDKSRRFNPTKKPKTTRSWLLSSEEKKPDPIDNSGSGSIEKGEIQTLNKKLDRLPTNQVEASGQIQEASEADVPKAPGSSQSSIELKPAIFVWTKGIVPYFIDPKSYDEAITKRIRTAMNSIERASCVIFKPLEGRAAELSGFTWLSIENPTKIRRCIHRVLHDGSGKATMILGYECMQPRDILHAMMHVLGFHDEITHPQRDSYVRVIWPNIQPQYRSLFWVRGDFEHKDMVEYDTMSIMHFHDHAFSSNGGPTIVPLAHGLKIKPSDTNQFSQLDVMKLQLSFGRDCNKRKVRKLYETCQAALGGDEDCTDDKGKEDGDDDRGDKGKEDGDDDRGDKDKKDGDDDRGDKDKKDGDDDRGDKDKKDGDDDRGDKDKKDGDDDVDNEGGKDGEGIKKNLALCITIGNNNVIGCI</sequence>
<dbReference type="Gene3D" id="3.40.390.10">
    <property type="entry name" value="Collagenase (Catalytic Domain)"/>
    <property type="match status" value="1"/>
</dbReference>
<keyword evidence="5" id="KW-1185">Reference proteome</keyword>
<dbReference type="GO" id="GO:0008270">
    <property type="term" value="F:zinc ion binding"/>
    <property type="evidence" value="ECO:0007669"/>
    <property type="project" value="InterPro"/>
</dbReference>
<dbReference type="SUPFAM" id="SSF55486">
    <property type="entry name" value="Metalloproteases ('zincins'), catalytic domain"/>
    <property type="match status" value="1"/>
</dbReference>
<dbReference type="InterPro" id="IPR024079">
    <property type="entry name" value="MetalloPept_cat_dom_sf"/>
</dbReference>
<dbReference type="AlphaFoldDB" id="A0A9R0DD81"/>
<dbReference type="Pfam" id="PF01400">
    <property type="entry name" value="Astacin"/>
    <property type="match status" value="1"/>
</dbReference>
<feature type="region of interest" description="Disordered" evidence="3">
    <location>
        <begin position="343"/>
        <end position="432"/>
    </location>
</feature>
<evidence type="ECO:0000256" key="1">
    <source>
        <dbReference type="PROSITE-ProRule" id="PRU01211"/>
    </source>
</evidence>
<dbReference type="InterPro" id="IPR006026">
    <property type="entry name" value="Peptidase_Metallo"/>
</dbReference>
<dbReference type="InterPro" id="IPR018247">
    <property type="entry name" value="EF_Hand_1_Ca_BS"/>
</dbReference>
<feature type="compositionally biased region" description="Basic and acidic residues" evidence="3">
    <location>
        <begin position="422"/>
        <end position="431"/>
    </location>
</feature>
<organism evidence="5 6">
    <name type="scientific">Spodoptera frugiperda</name>
    <name type="common">Fall armyworm</name>
    <dbReference type="NCBI Taxonomy" id="7108"/>
    <lineage>
        <taxon>Eukaryota</taxon>
        <taxon>Metazoa</taxon>
        <taxon>Ecdysozoa</taxon>
        <taxon>Arthropoda</taxon>
        <taxon>Hexapoda</taxon>
        <taxon>Insecta</taxon>
        <taxon>Pterygota</taxon>
        <taxon>Neoptera</taxon>
        <taxon>Endopterygota</taxon>
        <taxon>Lepidoptera</taxon>
        <taxon>Glossata</taxon>
        <taxon>Ditrysia</taxon>
        <taxon>Noctuoidea</taxon>
        <taxon>Noctuidae</taxon>
        <taxon>Amphipyrinae</taxon>
        <taxon>Spodoptera</taxon>
    </lineage>
</organism>
<dbReference type="RefSeq" id="XP_035448887.2">
    <property type="nucleotide sequence ID" value="XM_035592994.2"/>
</dbReference>
<evidence type="ECO:0000313" key="5">
    <source>
        <dbReference type="Proteomes" id="UP000829999"/>
    </source>
</evidence>
<name>A0A9R0DD81_SPOFR</name>
<dbReference type="PROSITE" id="PS51864">
    <property type="entry name" value="ASTACIN"/>
    <property type="match status" value="1"/>
</dbReference>
<accession>A0A9R0DD81</accession>
<feature type="domain" description="Peptidase M12A" evidence="4">
    <location>
        <begin position="117"/>
        <end position="325"/>
    </location>
</feature>
<keyword evidence="2" id="KW-0862">Zinc</keyword>
<dbReference type="GeneID" id="118275129"/>
<dbReference type="PANTHER" id="PTHR10127:SF901">
    <property type="entry name" value="METALLOENDOPEPTIDASE"/>
    <property type="match status" value="1"/>
</dbReference>
<dbReference type="PROSITE" id="PS00018">
    <property type="entry name" value="EF_HAND_1"/>
    <property type="match status" value="1"/>
</dbReference>
<comment type="caution">
    <text evidence="1">Lacks conserved residue(s) required for the propagation of feature annotation.</text>
</comment>
<feature type="chain" id="PRO_5040536894" description="Metalloendopeptidase" evidence="2">
    <location>
        <begin position="22"/>
        <end position="449"/>
    </location>
</feature>
<proteinExistence type="predicted"/>
<feature type="region of interest" description="Disordered" evidence="3">
    <location>
        <begin position="93"/>
        <end position="116"/>
    </location>
</feature>
<feature type="compositionally biased region" description="Basic and acidic residues" evidence="3">
    <location>
        <begin position="348"/>
        <end position="415"/>
    </location>
</feature>
<keyword evidence="2" id="KW-0479">Metal-binding</keyword>
<dbReference type="OrthoDB" id="291007at2759"/>
<feature type="signal peptide" evidence="2">
    <location>
        <begin position="1"/>
        <end position="21"/>
    </location>
</feature>
<reference evidence="6" key="1">
    <citation type="submission" date="2025-08" db="UniProtKB">
        <authorList>
            <consortium name="RefSeq"/>
        </authorList>
    </citation>
    <scope>IDENTIFICATION</scope>
    <source>
        <tissue evidence="6">Whole larval tissue</tissue>
    </source>
</reference>
<dbReference type="GO" id="GO:0006508">
    <property type="term" value="P:proteolysis"/>
    <property type="evidence" value="ECO:0007669"/>
    <property type="project" value="UniProtKB-KW"/>
</dbReference>
<feature type="region of interest" description="Disordered" evidence="3">
    <location>
        <begin position="34"/>
        <end position="74"/>
    </location>
</feature>
<keyword evidence="2" id="KW-0645">Protease</keyword>
<comment type="cofactor">
    <cofactor evidence="2">
        <name>Zn(2+)</name>
        <dbReference type="ChEBI" id="CHEBI:29105"/>
    </cofactor>
    <text evidence="2">Binds 1 zinc ion per subunit.</text>
</comment>
<keyword evidence="2" id="KW-0378">Hydrolase</keyword>
<dbReference type="EC" id="3.4.24.-" evidence="2"/>
<dbReference type="Proteomes" id="UP000829999">
    <property type="component" value="Chromosome 11"/>
</dbReference>
<gene>
    <name evidence="6" type="primary">LOC118275129</name>
</gene>
<evidence type="ECO:0000256" key="2">
    <source>
        <dbReference type="RuleBase" id="RU361183"/>
    </source>
</evidence>
<keyword evidence="2 6" id="KW-0482">Metalloprotease</keyword>
<dbReference type="GO" id="GO:0004222">
    <property type="term" value="F:metalloendopeptidase activity"/>
    <property type="evidence" value="ECO:0007669"/>
    <property type="project" value="UniProtKB-UniRule"/>
</dbReference>
<dbReference type="SMART" id="SM00235">
    <property type="entry name" value="ZnMc"/>
    <property type="match status" value="1"/>
</dbReference>